<protein>
    <submittedName>
        <fullName evidence="2">DUF3094 domain-containing protein</fullName>
    </submittedName>
</protein>
<dbReference type="Pfam" id="PF11293">
    <property type="entry name" value="DUF3094"/>
    <property type="match status" value="1"/>
</dbReference>
<evidence type="ECO:0000313" key="3">
    <source>
        <dbReference type="Proteomes" id="UP001139028"/>
    </source>
</evidence>
<dbReference type="RefSeq" id="WP_252466297.1">
    <property type="nucleotide sequence ID" value="NZ_JALBWM010000035.1"/>
</dbReference>
<evidence type="ECO:0000313" key="2">
    <source>
        <dbReference type="EMBL" id="MCO1334695.1"/>
    </source>
</evidence>
<name>A0A9X2J6K0_9GAMM</name>
<keyword evidence="1" id="KW-0472">Membrane</keyword>
<keyword evidence="3" id="KW-1185">Reference proteome</keyword>
<proteinExistence type="predicted"/>
<comment type="caution">
    <text evidence="2">The sequence shown here is derived from an EMBL/GenBank/DDBJ whole genome shotgun (WGS) entry which is preliminary data.</text>
</comment>
<evidence type="ECO:0000256" key="1">
    <source>
        <dbReference type="SAM" id="Phobius"/>
    </source>
</evidence>
<sequence length="63" mass="7132">MLEPSEKKLTDEDQAKVDRYLQSGINSVERKPFRPWVLLFGLIALLTLLSLLSLYIAQSKGVV</sequence>
<organism evidence="2 3">
    <name type="scientific">Microbulbifer okhotskensis</name>
    <dbReference type="NCBI Taxonomy" id="2926617"/>
    <lineage>
        <taxon>Bacteria</taxon>
        <taxon>Pseudomonadati</taxon>
        <taxon>Pseudomonadota</taxon>
        <taxon>Gammaproteobacteria</taxon>
        <taxon>Cellvibrionales</taxon>
        <taxon>Microbulbiferaceae</taxon>
        <taxon>Microbulbifer</taxon>
    </lineage>
</organism>
<dbReference type="EMBL" id="JALBWM010000035">
    <property type="protein sequence ID" value="MCO1334695.1"/>
    <property type="molecule type" value="Genomic_DNA"/>
</dbReference>
<reference evidence="2" key="1">
    <citation type="journal article" date="2022" name="Arch. Microbiol.">
        <title>Microbulbifer okhotskensis sp. nov., isolated from a deep bottom sediment of the Okhotsk Sea.</title>
        <authorList>
            <person name="Romanenko L."/>
            <person name="Kurilenko V."/>
            <person name="Otstavnykh N."/>
            <person name="Velansky P."/>
            <person name="Isaeva M."/>
            <person name="Mikhailov V."/>
        </authorList>
    </citation>
    <scope>NUCLEOTIDE SEQUENCE</scope>
    <source>
        <strain evidence="2">OS29</strain>
    </source>
</reference>
<dbReference type="InterPro" id="IPR021444">
    <property type="entry name" value="DUF3094"/>
</dbReference>
<feature type="transmembrane region" description="Helical" evidence="1">
    <location>
        <begin position="36"/>
        <end position="57"/>
    </location>
</feature>
<keyword evidence="1" id="KW-0812">Transmembrane</keyword>
<keyword evidence="1" id="KW-1133">Transmembrane helix</keyword>
<accession>A0A9X2J6K0</accession>
<gene>
    <name evidence="2" type="ORF">MO867_10120</name>
</gene>
<dbReference type="Proteomes" id="UP001139028">
    <property type="component" value="Unassembled WGS sequence"/>
</dbReference>
<dbReference type="AlphaFoldDB" id="A0A9X2J6K0"/>